<evidence type="ECO:0000313" key="2">
    <source>
        <dbReference type="EMBL" id="HIU50084.1"/>
    </source>
</evidence>
<dbReference type="PANTHER" id="PTHR48094">
    <property type="entry name" value="PROTEIN/NUCLEIC ACID DEGLYCASE DJ-1-RELATED"/>
    <property type="match status" value="1"/>
</dbReference>
<dbReference type="PANTHER" id="PTHR48094:SF12">
    <property type="entry name" value="PARKINSON DISEASE PROTEIN 7 HOMOLOG"/>
    <property type="match status" value="1"/>
</dbReference>
<dbReference type="InterPro" id="IPR050325">
    <property type="entry name" value="Prot/Nucl_acid_deglycase"/>
</dbReference>
<dbReference type="InterPro" id="IPR006287">
    <property type="entry name" value="DJ-1"/>
</dbReference>
<protein>
    <submittedName>
        <fullName evidence="2">DJ-1/PfpI family protein</fullName>
    </submittedName>
</protein>
<dbReference type="GO" id="GO:0005737">
    <property type="term" value="C:cytoplasm"/>
    <property type="evidence" value="ECO:0007669"/>
    <property type="project" value="TreeGrafter"/>
</dbReference>
<name>A0A9D1LXW3_9FIRM</name>
<accession>A0A9D1LXW3</accession>
<dbReference type="Pfam" id="PF01965">
    <property type="entry name" value="DJ-1_PfpI"/>
    <property type="match status" value="1"/>
</dbReference>
<dbReference type="NCBIfam" id="TIGR01383">
    <property type="entry name" value="not_thiJ"/>
    <property type="match status" value="1"/>
</dbReference>
<reference evidence="2" key="1">
    <citation type="submission" date="2020-10" db="EMBL/GenBank/DDBJ databases">
        <authorList>
            <person name="Gilroy R."/>
        </authorList>
    </citation>
    <scope>NUCLEOTIDE SEQUENCE</scope>
    <source>
        <strain evidence="2">ChiGjej1B1-1684</strain>
    </source>
</reference>
<reference evidence="2" key="2">
    <citation type="journal article" date="2021" name="PeerJ">
        <title>Extensive microbial diversity within the chicken gut microbiome revealed by metagenomics and culture.</title>
        <authorList>
            <person name="Gilroy R."/>
            <person name="Ravi A."/>
            <person name="Getino M."/>
            <person name="Pursley I."/>
            <person name="Horton D.L."/>
            <person name="Alikhan N.F."/>
            <person name="Baker D."/>
            <person name="Gharbi K."/>
            <person name="Hall N."/>
            <person name="Watson M."/>
            <person name="Adriaenssens E.M."/>
            <person name="Foster-Nyarko E."/>
            <person name="Jarju S."/>
            <person name="Secka A."/>
            <person name="Antonio M."/>
            <person name="Oren A."/>
            <person name="Chaudhuri R.R."/>
            <person name="La Ragione R."/>
            <person name="Hildebrand F."/>
            <person name="Pallen M.J."/>
        </authorList>
    </citation>
    <scope>NUCLEOTIDE SEQUENCE</scope>
    <source>
        <strain evidence="2">ChiGjej1B1-1684</strain>
    </source>
</reference>
<dbReference type="Gene3D" id="3.40.50.880">
    <property type="match status" value="1"/>
</dbReference>
<evidence type="ECO:0000313" key="3">
    <source>
        <dbReference type="Proteomes" id="UP000824118"/>
    </source>
</evidence>
<dbReference type="Proteomes" id="UP000824118">
    <property type="component" value="Unassembled WGS sequence"/>
</dbReference>
<dbReference type="InterPro" id="IPR002818">
    <property type="entry name" value="DJ-1/PfpI"/>
</dbReference>
<dbReference type="AlphaFoldDB" id="A0A9D1LXW3"/>
<gene>
    <name evidence="2" type="ORF">IAD22_03620</name>
</gene>
<proteinExistence type="predicted"/>
<dbReference type="SUPFAM" id="SSF52317">
    <property type="entry name" value="Class I glutamine amidotransferase-like"/>
    <property type="match status" value="1"/>
</dbReference>
<comment type="caution">
    <text evidence="2">The sequence shown here is derived from an EMBL/GenBank/DDBJ whole genome shotgun (WGS) entry which is preliminary data.</text>
</comment>
<feature type="domain" description="DJ-1/PfpI" evidence="1">
    <location>
        <begin position="2"/>
        <end position="161"/>
    </location>
</feature>
<dbReference type="EMBL" id="DVNG01000052">
    <property type="protein sequence ID" value="HIU50084.1"/>
    <property type="molecule type" value="Genomic_DNA"/>
</dbReference>
<dbReference type="CDD" id="cd03135">
    <property type="entry name" value="GATase1_DJ-1"/>
    <property type="match status" value="1"/>
</dbReference>
<organism evidence="2 3">
    <name type="scientific">Candidatus Limousia pullorum</name>
    <dbReference type="NCBI Taxonomy" id="2840860"/>
    <lineage>
        <taxon>Bacteria</taxon>
        <taxon>Bacillati</taxon>
        <taxon>Bacillota</taxon>
        <taxon>Clostridia</taxon>
        <taxon>Eubacteriales</taxon>
        <taxon>Oscillospiraceae</taxon>
        <taxon>Oscillospiraceae incertae sedis</taxon>
        <taxon>Candidatus Limousia</taxon>
    </lineage>
</organism>
<evidence type="ECO:0000259" key="1">
    <source>
        <dbReference type="Pfam" id="PF01965"/>
    </source>
</evidence>
<sequence>MIYCFLANGFEEIEALAPVDILRRAELEVVTVGVGGKEIRGSHGIKVIADIEESEVITDNMDMVILPGGMPGTLNLDNSPIVAASVNYCVQNDLPVAAICAAPSVLGHLGVLKGKKATCFPGFESELDCAQHTGEPVTRDGKIITSRGAGCAVDFGLEIVSLLLGEDRAEKLKGAMQCP</sequence>
<dbReference type="InterPro" id="IPR029062">
    <property type="entry name" value="Class_I_gatase-like"/>
</dbReference>